<dbReference type="NCBIfam" id="TIGR02246">
    <property type="entry name" value="SgcJ/EcaC family oxidoreductase"/>
    <property type="match status" value="1"/>
</dbReference>
<dbReference type="Pfam" id="PF12680">
    <property type="entry name" value="SnoaL_2"/>
    <property type="match status" value="1"/>
</dbReference>
<dbReference type="SUPFAM" id="SSF54427">
    <property type="entry name" value="NTF2-like"/>
    <property type="match status" value="1"/>
</dbReference>
<sequence>MKVEEIHSIIQQAAQAWMTGNADAFAELFASDGKFIVPGNSYVGRTAIQQVTAEFAATHSGVKIEIKQILIDGDRVAVEWTWEDTNNETGKQQKAEDAILVDFKDGLITRWREYIDSNIPSNSGS</sequence>
<evidence type="ECO:0000313" key="3">
    <source>
        <dbReference type="Proteomes" id="UP000268857"/>
    </source>
</evidence>
<evidence type="ECO:0000313" key="2">
    <source>
        <dbReference type="EMBL" id="RUR74860.1"/>
    </source>
</evidence>
<dbReference type="PANTHER" id="PTHR41252">
    <property type="entry name" value="BLR2505 PROTEIN"/>
    <property type="match status" value="1"/>
</dbReference>
<dbReference type="EMBL" id="RSCJ01000027">
    <property type="protein sequence ID" value="RUR74860.1"/>
    <property type="molecule type" value="Genomic_DNA"/>
</dbReference>
<dbReference type="OrthoDB" id="9781757at2"/>
<evidence type="ECO:0000259" key="1">
    <source>
        <dbReference type="Pfam" id="PF12680"/>
    </source>
</evidence>
<name>A0A433N1G7_CHLFR</name>
<reference evidence="2 3" key="1">
    <citation type="journal article" date="2019" name="Genome Biol. Evol.">
        <title>Day and night: Metabolic profiles and evolutionary relationships of six axenic non-marine cyanobacteria.</title>
        <authorList>
            <person name="Will S.E."/>
            <person name="Henke P."/>
            <person name="Boedeker C."/>
            <person name="Huang S."/>
            <person name="Brinkmann H."/>
            <person name="Rohde M."/>
            <person name="Jarek M."/>
            <person name="Friedl T."/>
            <person name="Seufert S."/>
            <person name="Schumacher M."/>
            <person name="Overmann J."/>
            <person name="Neumann-Schaal M."/>
            <person name="Petersen J."/>
        </authorList>
    </citation>
    <scope>NUCLEOTIDE SEQUENCE [LARGE SCALE GENOMIC DNA]</scope>
    <source>
        <strain evidence="2 3">PCC 6912</strain>
    </source>
</reference>
<dbReference type="Proteomes" id="UP000268857">
    <property type="component" value="Unassembled WGS sequence"/>
</dbReference>
<proteinExistence type="predicted"/>
<dbReference type="InterPro" id="IPR037401">
    <property type="entry name" value="SnoaL-like"/>
</dbReference>
<dbReference type="RefSeq" id="WP_016877176.1">
    <property type="nucleotide sequence ID" value="NZ_AJLN01000061.1"/>
</dbReference>
<feature type="domain" description="SnoaL-like" evidence="1">
    <location>
        <begin position="11"/>
        <end position="111"/>
    </location>
</feature>
<accession>A0A433N1G7</accession>
<keyword evidence="3" id="KW-1185">Reference proteome</keyword>
<gene>
    <name evidence="2" type="ORF">PCC6912_50380</name>
</gene>
<comment type="caution">
    <text evidence="2">The sequence shown here is derived from an EMBL/GenBank/DDBJ whole genome shotgun (WGS) entry which is preliminary data.</text>
</comment>
<dbReference type="PANTHER" id="PTHR41252:SF1">
    <property type="entry name" value="BLR2505 PROTEIN"/>
    <property type="match status" value="1"/>
</dbReference>
<dbReference type="AlphaFoldDB" id="A0A433N1G7"/>
<dbReference type="InterPro" id="IPR032710">
    <property type="entry name" value="NTF2-like_dom_sf"/>
</dbReference>
<dbReference type="STRING" id="211165.GCA_000317285_01863"/>
<dbReference type="InterPro" id="IPR011944">
    <property type="entry name" value="Steroid_delta5-4_isomerase"/>
</dbReference>
<dbReference type="Gene3D" id="3.10.450.50">
    <property type="match status" value="1"/>
</dbReference>
<organism evidence="2 3">
    <name type="scientific">Chlorogloeopsis fritschii PCC 6912</name>
    <dbReference type="NCBI Taxonomy" id="211165"/>
    <lineage>
        <taxon>Bacteria</taxon>
        <taxon>Bacillati</taxon>
        <taxon>Cyanobacteriota</taxon>
        <taxon>Cyanophyceae</taxon>
        <taxon>Nostocales</taxon>
        <taxon>Chlorogloeopsidaceae</taxon>
        <taxon>Chlorogloeopsis</taxon>
    </lineage>
</organism>
<protein>
    <recommendedName>
        <fullName evidence="1">SnoaL-like domain-containing protein</fullName>
    </recommendedName>
</protein>